<feature type="region of interest" description="Disordered" evidence="1">
    <location>
        <begin position="1"/>
        <end position="21"/>
    </location>
</feature>
<keyword evidence="4" id="KW-1185">Reference proteome</keyword>
<dbReference type="OrthoDB" id="1077582at2759"/>
<evidence type="ECO:0000256" key="1">
    <source>
        <dbReference type="SAM" id="MobiDB-lite"/>
    </source>
</evidence>
<protein>
    <submittedName>
        <fullName evidence="3">Uncharacterized protein</fullName>
    </submittedName>
</protein>
<comment type="caution">
    <text evidence="3">The sequence shown here is derived from an EMBL/GenBank/DDBJ whole genome shotgun (WGS) entry which is preliminary data.</text>
</comment>
<dbReference type="Proteomes" id="UP000238274">
    <property type="component" value="Unassembled WGS sequence"/>
</dbReference>
<feature type="non-terminal residue" evidence="3">
    <location>
        <position position="265"/>
    </location>
</feature>
<reference evidence="4" key="3">
    <citation type="journal article" date="2018" name="Mol. Plant Microbe Interact.">
        <title>Genome sequence resources for the wheat stripe rust pathogen (Puccinia striiformis f. sp. tritici) and the barley stripe rust pathogen (Puccinia striiformis f. sp. hordei).</title>
        <authorList>
            <person name="Xia C."/>
            <person name="Wang M."/>
            <person name="Yin C."/>
            <person name="Cornejo O.E."/>
            <person name="Hulbert S.H."/>
            <person name="Chen X."/>
        </authorList>
    </citation>
    <scope>NUCLEOTIDE SEQUENCE [LARGE SCALE GENOMIC DNA]</scope>
    <source>
        <strain evidence="4">93TX-2</strain>
    </source>
</reference>
<accession>A0A2S4W957</accession>
<feature type="compositionally biased region" description="Basic residues" evidence="1">
    <location>
        <begin position="1"/>
        <end position="13"/>
    </location>
</feature>
<feature type="non-terminal residue" evidence="3">
    <location>
        <position position="1"/>
    </location>
</feature>
<keyword evidence="2" id="KW-1133">Transmembrane helix</keyword>
<proteinExistence type="predicted"/>
<dbReference type="VEuPathDB" id="FungiDB:PSHT_06022"/>
<name>A0A2S4W957_9BASI</name>
<organism evidence="3 4">
    <name type="scientific">Puccinia striiformis</name>
    <dbReference type="NCBI Taxonomy" id="27350"/>
    <lineage>
        <taxon>Eukaryota</taxon>
        <taxon>Fungi</taxon>
        <taxon>Dikarya</taxon>
        <taxon>Basidiomycota</taxon>
        <taxon>Pucciniomycotina</taxon>
        <taxon>Pucciniomycetes</taxon>
        <taxon>Pucciniales</taxon>
        <taxon>Pucciniaceae</taxon>
        <taxon>Puccinia</taxon>
    </lineage>
</organism>
<feature type="transmembrane region" description="Helical" evidence="2">
    <location>
        <begin position="215"/>
        <end position="234"/>
    </location>
</feature>
<dbReference type="AlphaFoldDB" id="A0A2S4W957"/>
<dbReference type="EMBL" id="PKSM01000068">
    <property type="protein sequence ID" value="POW18288.1"/>
    <property type="molecule type" value="Genomic_DNA"/>
</dbReference>
<dbReference type="VEuPathDB" id="FungiDB:PSTT_00433"/>
<evidence type="ECO:0000313" key="4">
    <source>
        <dbReference type="Proteomes" id="UP000238274"/>
    </source>
</evidence>
<reference evidence="4" key="2">
    <citation type="journal article" date="2018" name="BMC Genomics">
        <title>Genomic insights into host adaptation between the wheat stripe rust pathogen (Puccinia striiformis f. sp. tritici) and the barley stripe rust pathogen (Puccinia striiformis f. sp. hordei).</title>
        <authorList>
            <person name="Xia C."/>
            <person name="Wang M."/>
            <person name="Yin C."/>
            <person name="Cornejo O.E."/>
            <person name="Hulbert S.H."/>
            <person name="Chen X."/>
        </authorList>
    </citation>
    <scope>NUCLEOTIDE SEQUENCE [LARGE SCALE GENOMIC DNA]</scope>
    <source>
        <strain evidence="4">93TX-2</strain>
    </source>
</reference>
<feature type="transmembrane region" description="Helical" evidence="2">
    <location>
        <begin position="178"/>
        <end position="195"/>
    </location>
</feature>
<keyword evidence="2" id="KW-0812">Transmembrane</keyword>
<sequence>YNHISSKKSKKTPGQKSALDQDAKYQWANPALSVKSGVSRVSGKCNVPKLGFGLKRISTSNINRILIRKELHHRSSAYPMCPPSSQISKFLCPTHTFVFGHTHDRMVVVLSLPSTGSTIRRPKHYFRIVRRNDSIEWTFATGPYHMRSLKIVQGAPVWKKESESELSPEKNKTNWGDLFLWTILLFTSGCGLRWSSGPEAKGNTDSFSKALLKLFFLQAVMLLCLRCVFVFLGGKPAMWLARVLGGSSKVQKACDVMGVLMWIFT</sequence>
<keyword evidence="2" id="KW-0472">Membrane</keyword>
<evidence type="ECO:0000256" key="2">
    <source>
        <dbReference type="SAM" id="Phobius"/>
    </source>
</evidence>
<evidence type="ECO:0000313" key="3">
    <source>
        <dbReference type="EMBL" id="POW18288.1"/>
    </source>
</evidence>
<gene>
    <name evidence="3" type="ORF">PSHT_06022</name>
</gene>
<reference evidence="3 4" key="1">
    <citation type="submission" date="2017-12" db="EMBL/GenBank/DDBJ databases">
        <title>Gene loss provides genomic basis for host adaptation in cereal stripe rust fungi.</title>
        <authorList>
            <person name="Xia C."/>
        </authorList>
    </citation>
    <scope>NUCLEOTIDE SEQUENCE [LARGE SCALE GENOMIC DNA]</scope>
    <source>
        <strain evidence="3 4">93TX-2</strain>
    </source>
</reference>